<keyword evidence="3" id="KW-0536">Nodulation</keyword>
<evidence type="ECO:0000256" key="4">
    <source>
        <dbReference type="ARBA" id="ARBA00022741"/>
    </source>
</evidence>
<dbReference type="GO" id="GO:0005524">
    <property type="term" value="F:ATP binding"/>
    <property type="evidence" value="ECO:0007669"/>
    <property type="project" value="UniProtKB-KW"/>
</dbReference>
<dbReference type="SUPFAM" id="SSF52540">
    <property type="entry name" value="P-loop containing nucleoside triphosphate hydrolases"/>
    <property type="match status" value="1"/>
</dbReference>
<evidence type="ECO:0000313" key="8">
    <source>
        <dbReference type="Proteomes" id="UP000294796"/>
    </source>
</evidence>
<protein>
    <submittedName>
        <fullName evidence="7">ATP-binding cassette domain-containing protein</fullName>
    </submittedName>
</protein>
<comment type="similarity">
    <text evidence="1">Belongs to the ABC transporter superfamily.</text>
</comment>
<dbReference type="PROSITE" id="PS50893">
    <property type="entry name" value="ABC_TRANSPORTER_2"/>
    <property type="match status" value="1"/>
</dbReference>
<keyword evidence="2" id="KW-0813">Transport</keyword>
<dbReference type="Pfam" id="PF00005">
    <property type="entry name" value="ABC_tran"/>
    <property type="match status" value="1"/>
</dbReference>
<dbReference type="Proteomes" id="UP000294796">
    <property type="component" value="Unassembled WGS sequence"/>
</dbReference>
<proteinExistence type="inferred from homology"/>
<evidence type="ECO:0000259" key="6">
    <source>
        <dbReference type="PROSITE" id="PS50893"/>
    </source>
</evidence>
<name>A0A4R5TQT1_9GAMM</name>
<reference evidence="7 8" key="1">
    <citation type="submission" date="2019-03" db="EMBL/GenBank/DDBJ databases">
        <title>Luteimonas zhaokaii sp.nov., isolated from the rectal contents of Plateau pika in Yushu, Qinghai Province, China.</title>
        <authorList>
            <person name="Zhang G."/>
        </authorList>
    </citation>
    <scope>NUCLEOTIDE SEQUENCE [LARGE SCALE GENOMIC DNA]</scope>
    <source>
        <strain evidence="7 8">B9</strain>
    </source>
</reference>
<dbReference type="GO" id="GO:0016887">
    <property type="term" value="F:ATP hydrolysis activity"/>
    <property type="evidence" value="ECO:0007669"/>
    <property type="project" value="InterPro"/>
</dbReference>
<evidence type="ECO:0000256" key="3">
    <source>
        <dbReference type="ARBA" id="ARBA00022458"/>
    </source>
</evidence>
<dbReference type="Gene3D" id="3.40.50.300">
    <property type="entry name" value="P-loop containing nucleotide triphosphate hydrolases"/>
    <property type="match status" value="1"/>
</dbReference>
<dbReference type="PANTHER" id="PTHR42711:SF5">
    <property type="entry name" value="ABC TRANSPORTER ATP-BINDING PROTEIN NATA"/>
    <property type="match status" value="1"/>
</dbReference>
<gene>
    <name evidence="7" type="ORF">E2F46_11845</name>
</gene>
<organism evidence="7 8">
    <name type="scientific">Luteimonas aestuarii</name>
    <dbReference type="NCBI Taxonomy" id="453837"/>
    <lineage>
        <taxon>Bacteria</taxon>
        <taxon>Pseudomonadati</taxon>
        <taxon>Pseudomonadota</taxon>
        <taxon>Gammaproteobacteria</taxon>
        <taxon>Lysobacterales</taxon>
        <taxon>Lysobacteraceae</taxon>
        <taxon>Luteimonas</taxon>
    </lineage>
</organism>
<keyword evidence="8" id="KW-1185">Reference proteome</keyword>
<dbReference type="InterPro" id="IPR050763">
    <property type="entry name" value="ABC_transporter_ATP-binding"/>
</dbReference>
<dbReference type="InterPro" id="IPR027417">
    <property type="entry name" value="P-loop_NTPase"/>
</dbReference>
<keyword evidence="5 7" id="KW-0067">ATP-binding</keyword>
<dbReference type="AlphaFoldDB" id="A0A4R5TQT1"/>
<evidence type="ECO:0000256" key="1">
    <source>
        <dbReference type="ARBA" id="ARBA00005417"/>
    </source>
</evidence>
<keyword evidence="4" id="KW-0547">Nucleotide-binding</keyword>
<comment type="caution">
    <text evidence="7">The sequence shown here is derived from an EMBL/GenBank/DDBJ whole genome shotgun (WGS) entry which is preliminary data.</text>
</comment>
<accession>A0A4R5TQT1</accession>
<dbReference type="SMART" id="SM00382">
    <property type="entry name" value="AAA"/>
    <property type="match status" value="1"/>
</dbReference>
<dbReference type="EMBL" id="SMTF01000010">
    <property type="protein sequence ID" value="TDK23059.1"/>
    <property type="molecule type" value="Genomic_DNA"/>
</dbReference>
<sequence length="252" mass="27628">MILIDNLHKSFKAKSGPVHAVKGVGFEARDGEITGLLGPNGAGKTTTLRMLYTLMSPDQGRIEVDGIDVAKDPTAVRKRLGVLPDARGVYKRLTARENIEYFGHLHGLDDATIRARIDGMADTLNMRDFLDRRTEGFSQGQRTKTAIARALVHDPRNVILDEPTNGLDVMTTRGLRGFLRDLKAEGRCVIFSSHIMQEVAALCDRIVVIAHGEVRAIGTPDELRDQTGLADLEDVFVRLAALEAEGTMEARA</sequence>
<evidence type="ECO:0000256" key="2">
    <source>
        <dbReference type="ARBA" id="ARBA00022448"/>
    </source>
</evidence>
<dbReference type="OrthoDB" id="9781337at2"/>
<dbReference type="InterPro" id="IPR003439">
    <property type="entry name" value="ABC_transporter-like_ATP-bd"/>
</dbReference>
<feature type="domain" description="ABC transporter" evidence="6">
    <location>
        <begin position="2"/>
        <end position="236"/>
    </location>
</feature>
<dbReference type="CDD" id="cd03266">
    <property type="entry name" value="ABC_NatA_sodium_exporter"/>
    <property type="match status" value="1"/>
</dbReference>
<dbReference type="RefSeq" id="WP_133322299.1">
    <property type="nucleotide sequence ID" value="NZ_SMTF01000010.1"/>
</dbReference>
<evidence type="ECO:0000256" key="5">
    <source>
        <dbReference type="ARBA" id="ARBA00022840"/>
    </source>
</evidence>
<dbReference type="InterPro" id="IPR003593">
    <property type="entry name" value="AAA+_ATPase"/>
</dbReference>
<dbReference type="PANTHER" id="PTHR42711">
    <property type="entry name" value="ABC TRANSPORTER ATP-BINDING PROTEIN"/>
    <property type="match status" value="1"/>
</dbReference>
<evidence type="ECO:0000313" key="7">
    <source>
        <dbReference type="EMBL" id="TDK23059.1"/>
    </source>
</evidence>